<accession>A0AAD5DNP2</accession>
<feature type="domain" description="SRCR" evidence="11">
    <location>
        <begin position="357"/>
        <end position="471"/>
    </location>
</feature>
<dbReference type="PRINTS" id="PR00258">
    <property type="entry name" value="SPERACTRCPTR"/>
</dbReference>
<dbReference type="Proteomes" id="UP001205105">
    <property type="component" value="Unassembled WGS sequence"/>
</dbReference>
<evidence type="ECO:0000256" key="10">
    <source>
        <dbReference type="SAM" id="SignalP"/>
    </source>
</evidence>
<dbReference type="PANTHER" id="PTHR48071:SF18">
    <property type="entry name" value="DELETED IN MALIGNANT BRAIN TUMORS 1 PROTEIN-RELATED"/>
    <property type="match status" value="1"/>
</dbReference>
<evidence type="ECO:0000256" key="4">
    <source>
        <dbReference type="ARBA" id="ARBA00022737"/>
    </source>
</evidence>
<dbReference type="FunFam" id="3.10.250.10:FF:000005">
    <property type="entry name" value="Neurotrypsin isoform A"/>
    <property type="match status" value="1"/>
</dbReference>
<evidence type="ECO:0000313" key="13">
    <source>
        <dbReference type="Proteomes" id="UP001205105"/>
    </source>
</evidence>
<evidence type="ECO:0000256" key="3">
    <source>
        <dbReference type="ARBA" id="ARBA00022729"/>
    </source>
</evidence>
<dbReference type="PROSITE" id="PS50287">
    <property type="entry name" value="SRCR_2"/>
    <property type="match status" value="6"/>
</dbReference>
<keyword evidence="6" id="KW-0472">Membrane</keyword>
<dbReference type="FunFam" id="3.10.250.10:FF:000016">
    <property type="entry name" value="Scavenger receptor cysteine-rich protein type 12"/>
    <property type="match status" value="1"/>
</dbReference>
<keyword evidence="13" id="KW-1185">Reference proteome</keyword>
<dbReference type="FunFam" id="3.10.250.10:FF:000007">
    <property type="entry name" value="Soluble scavenger receptor cysteine-rich domain-containing protein SSC5D"/>
    <property type="match status" value="1"/>
</dbReference>
<evidence type="ECO:0000256" key="2">
    <source>
        <dbReference type="ARBA" id="ARBA00022692"/>
    </source>
</evidence>
<feature type="domain" description="SRCR" evidence="11">
    <location>
        <begin position="817"/>
        <end position="919"/>
    </location>
</feature>
<feature type="signal peptide" evidence="10">
    <location>
        <begin position="1"/>
        <end position="19"/>
    </location>
</feature>
<evidence type="ECO:0000256" key="9">
    <source>
        <dbReference type="ARBA" id="ARBA00023180"/>
    </source>
</evidence>
<evidence type="ECO:0000256" key="7">
    <source>
        <dbReference type="ARBA" id="ARBA00023157"/>
    </source>
</evidence>
<protein>
    <recommendedName>
        <fullName evidence="11">SRCR domain-containing protein</fullName>
    </recommendedName>
</protein>
<comment type="caution">
    <text evidence="12">The sequence shown here is derived from an EMBL/GenBank/DDBJ whole genome shotgun (WGS) entry which is preliminary data.</text>
</comment>
<dbReference type="Pfam" id="PF00530">
    <property type="entry name" value="SRCR"/>
    <property type="match status" value="6"/>
</dbReference>
<feature type="chain" id="PRO_5042240657" description="SRCR domain-containing protein" evidence="10">
    <location>
        <begin position="20"/>
        <end position="1363"/>
    </location>
</feature>
<dbReference type="PROSITE" id="PS00420">
    <property type="entry name" value="SRCR_1"/>
    <property type="match status" value="2"/>
</dbReference>
<reference evidence="12" key="1">
    <citation type="submission" date="2020-11" db="EMBL/GenBank/DDBJ databases">
        <title>Chlorella ohadii genome sequencing and assembly.</title>
        <authorList>
            <person name="Murik O."/>
            <person name="Treves H."/>
            <person name="Kedem I."/>
            <person name="Shotland Y."/>
            <person name="Kaplan A."/>
        </authorList>
    </citation>
    <scope>NUCLEOTIDE SEQUENCE</scope>
    <source>
        <strain evidence="12">1</strain>
    </source>
</reference>
<organism evidence="12 13">
    <name type="scientific">Chlorella ohadii</name>
    <dbReference type="NCBI Taxonomy" id="2649997"/>
    <lineage>
        <taxon>Eukaryota</taxon>
        <taxon>Viridiplantae</taxon>
        <taxon>Chlorophyta</taxon>
        <taxon>core chlorophytes</taxon>
        <taxon>Trebouxiophyceae</taxon>
        <taxon>Chlorellales</taxon>
        <taxon>Chlorellaceae</taxon>
        <taxon>Chlorella clade</taxon>
        <taxon>Chlorella</taxon>
    </lineage>
</organism>
<keyword evidence="7" id="KW-1015">Disulfide bond</keyword>
<dbReference type="Gene3D" id="3.10.250.10">
    <property type="entry name" value="SRCR-like domain"/>
    <property type="match status" value="6"/>
</dbReference>
<keyword evidence="2" id="KW-0812">Transmembrane</keyword>
<feature type="domain" description="SRCR" evidence="11">
    <location>
        <begin position="597"/>
        <end position="706"/>
    </location>
</feature>
<name>A0AAD5DNP2_9CHLO</name>
<evidence type="ECO:0000259" key="11">
    <source>
        <dbReference type="PROSITE" id="PS50287"/>
    </source>
</evidence>
<dbReference type="InterPro" id="IPR036772">
    <property type="entry name" value="SRCR-like_dom_sf"/>
</dbReference>
<evidence type="ECO:0000256" key="6">
    <source>
        <dbReference type="ARBA" id="ARBA00023136"/>
    </source>
</evidence>
<feature type="domain" description="SRCR" evidence="11">
    <location>
        <begin position="716"/>
        <end position="811"/>
    </location>
</feature>
<dbReference type="GO" id="GO:0016020">
    <property type="term" value="C:membrane"/>
    <property type="evidence" value="ECO:0007669"/>
    <property type="project" value="UniProtKB-SubCell"/>
</dbReference>
<comment type="subcellular location">
    <subcellularLocation>
        <location evidence="1">Membrane</location>
        <topology evidence="1">Single-pass membrane protein</topology>
    </subcellularLocation>
</comment>
<dbReference type="FunFam" id="3.10.250.10:FF:000001">
    <property type="entry name" value="Lysyl oxidase 4 isoform X1"/>
    <property type="match status" value="1"/>
</dbReference>
<dbReference type="SUPFAM" id="SSF56487">
    <property type="entry name" value="SRCR-like"/>
    <property type="match status" value="6"/>
</dbReference>
<sequence>MVIMPKLLWAALLLTPLLAAGQDALSCDASTLTRNSYCVHCGSTGAPLLCVAEGGQACKTALQGKAQVVPLCSSLGPLGSKDGACFASVQGKPLAFNAESLLLAAVATCPSAADCSCDSGVAGTQLPRQALPYYHRPCGAASLPAGTLPKCVSVTATGRQRLSSCLVEAANQLRCYSEVTVGGGNYWVLDHVCSEPLASSLAPAGAAPECAGPVAAAVMAAAAPLTAVGVAATLTPPRKRRQRPTTVQVRLVGGTPNVSGRLELNVGGTWGTVCDKSFTDREADTICRQLGLRTPGVAVGGAFYGQGSGRIWLDGAFCNNFEGRIQDCYHNAWGVVSRQCSHARDVGVICGVSSVPVRLVGGPSSKWGRLEVQVAGIWGTVCTDGVSEVRRDELAQAVCRQLNYSPVNARVIGNALYGQGTGRIWANDFDCDGTEPSLGRCKHRPWGSLKLGPAGLGPSCDHSGDISIQCEPPPLAMRLAGGDGNSGRLEISVTGPNGPWGTVCNGLFGDMSAAVACRTMGKVAPNKGQGMMIENTNNRFGTADSKTPIWLAWITCFGDETNLEDCRRMYYSNTLGCSHSRDVHIQCMPDLPTGIQLRLVGGAPWDGRKASGRVDVYKDGQWGTVCAEGFEDEDATVVCRQLGYVIPGQPAKGRALPGFPNGDASWPIWLTYLGCRGDEAGVEYCPHRPWGDKWCFHYSDVGVQCGELDPEGDTQLRLVGGRDKNSGRLEINYKGEWGTLTGISMQDNAASVACLQMKLRAPGIAIGAAYFGQGRGKIWLQNVMCTGSEFRLQGQVDTGITHAQDVSVICNVQPVGVRLTGGLTKDSGRLEVQVDGQWGTVCSERFDEVAATVVCRQLGLPTPGRALGTGYFKSGTGRVWLTGVACSGDEDKLSDCPHNTWGAQVATCTHGKDVGIACGLEARLPACSGTGSACSGEWSAACSLYLSLRSSAVIGGCKSGWAAHSSAVSEVVSPHTASILALQVPLLAGKLISSCSVYASPTDKPEGGGGCYQRLSNRGGLMYQEEPFWAITTSAWNLPPCPSAVACNCTGPTAGPPGIRVLHRVSQPYYNTPCWTSNDHENLGSAEAGVMDQCADFQYTGRQRMSGCTAESRFLWCYVEFKLDGKSYWTLDHSCKTPLDSQVSYPGDPLCNQPCEYTQLADNRYCKASRSDTAACCDAYRTLPSVAVSRAWCAPPPDVRGLLLPPTLQDGSVWNPKVPLCSTVAPLGAPFGECYTSMQGAALAYANVQYWQAQQASCWNPATCNCVGGTPGKRVLRFVDGTLLDAPCSAANKMGTQPKCQLFDFTGRQALASCISEGTVWQYNNCYSEVTVGGKNYWLLDHSCSPQYINQLQIGPPQAGCGK</sequence>
<dbReference type="InterPro" id="IPR001190">
    <property type="entry name" value="SRCR"/>
</dbReference>
<evidence type="ECO:0000256" key="5">
    <source>
        <dbReference type="ARBA" id="ARBA00022989"/>
    </source>
</evidence>
<proteinExistence type="predicted"/>
<evidence type="ECO:0000256" key="1">
    <source>
        <dbReference type="ARBA" id="ARBA00004167"/>
    </source>
</evidence>
<gene>
    <name evidence="12" type="ORF">COHA_006758</name>
</gene>
<keyword evidence="9" id="KW-0325">Glycoprotein</keyword>
<keyword evidence="3 10" id="KW-0732">Signal</keyword>
<feature type="domain" description="SRCR" evidence="11">
    <location>
        <begin position="477"/>
        <end position="588"/>
    </location>
</feature>
<keyword evidence="4" id="KW-0677">Repeat</keyword>
<evidence type="ECO:0000256" key="8">
    <source>
        <dbReference type="ARBA" id="ARBA00023170"/>
    </source>
</evidence>
<keyword evidence="5" id="KW-1133">Transmembrane helix</keyword>
<dbReference type="EMBL" id="JADXDR010000100">
    <property type="protein sequence ID" value="KAI7839491.1"/>
    <property type="molecule type" value="Genomic_DNA"/>
</dbReference>
<keyword evidence="8" id="KW-0675">Receptor</keyword>
<evidence type="ECO:0000313" key="12">
    <source>
        <dbReference type="EMBL" id="KAI7839491.1"/>
    </source>
</evidence>
<feature type="domain" description="SRCR" evidence="11">
    <location>
        <begin position="249"/>
        <end position="351"/>
    </location>
</feature>
<dbReference type="SMART" id="SM00202">
    <property type="entry name" value="SR"/>
    <property type="match status" value="6"/>
</dbReference>
<dbReference type="PANTHER" id="PTHR48071">
    <property type="entry name" value="SRCR DOMAIN-CONTAINING PROTEIN"/>
    <property type="match status" value="1"/>
</dbReference>